<evidence type="ECO:0000313" key="4">
    <source>
        <dbReference type="Proteomes" id="UP000800303"/>
    </source>
</evidence>
<feature type="transmembrane region" description="Helical" evidence="2">
    <location>
        <begin position="78"/>
        <end position="103"/>
    </location>
</feature>
<name>A0ABX0F4Q9_9BACL</name>
<protein>
    <recommendedName>
        <fullName evidence="5">B box-type domain-containing protein</fullName>
    </recommendedName>
</protein>
<accession>A0ABX0F4Q9</accession>
<organism evidence="3 4">
    <name type="scientific">Saccharibacillus alkalitolerans</name>
    <dbReference type="NCBI Taxonomy" id="2705290"/>
    <lineage>
        <taxon>Bacteria</taxon>
        <taxon>Bacillati</taxon>
        <taxon>Bacillota</taxon>
        <taxon>Bacilli</taxon>
        <taxon>Bacillales</taxon>
        <taxon>Paenibacillaceae</taxon>
        <taxon>Saccharibacillus</taxon>
    </lineage>
</organism>
<gene>
    <name evidence="3" type="ORF">GYN08_04405</name>
</gene>
<reference evidence="3 4" key="1">
    <citation type="submission" date="2020-01" db="EMBL/GenBank/DDBJ databases">
        <title>Polyphasic characterisation and genomic insights into a novel alkali tolerant bacterium VR-M41.</title>
        <authorList>
            <person name="Vemuluri V.R."/>
        </authorList>
    </citation>
    <scope>NUCLEOTIDE SEQUENCE [LARGE SCALE GENOMIC DNA]</scope>
    <source>
        <strain evidence="3 4">VR-M41</strain>
    </source>
</reference>
<keyword evidence="2" id="KW-0812">Transmembrane</keyword>
<keyword evidence="4" id="KW-1185">Reference proteome</keyword>
<sequence>MLQPYCAYHPEREARHQCTRCGRMICDECYDPESKTCRFADCHIKDSAGAGGRAEERGTQHRNRPNQGDWSANTGCRIVVAIFAIIGGLFLLLLAICGGMIFLNY</sequence>
<feature type="region of interest" description="Disordered" evidence="1">
    <location>
        <begin position="48"/>
        <end position="70"/>
    </location>
</feature>
<dbReference type="EMBL" id="JAAFGS010000001">
    <property type="protein sequence ID" value="NGZ74549.1"/>
    <property type="molecule type" value="Genomic_DNA"/>
</dbReference>
<dbReference type="Proteomes" id="UP000800303">
    <property type="component" value="Unassembled WGS sequence"/>
</dbReference>
<keyword evidence="2" id="KW-1133">Transmembrane helix</keyword>
<dbReference type="RefSeq" id="WP_166272811.1">
    <property type="nucleotide sequence ID" value="NZ_JAAFGS010000001.1"/>
</dbReference>
<comment type="caution">
    <text evidence="3">The sequence shown here is derived from an EMBL/GenBank/DDBJ whole genome shotgun (WGS) entry which is preliminary data.</text>
</comment>
<evidence type="ECO:0000313" key="3">
    <source>
        <dbReference type="EMBL" id="NGZ74549.1"/>
    </source>
</evidence>
<evidence type="ECO:0000256" key="2">
    <source>
        <dbReference type="SAM" id="Phobius"/>
    </source>
</evidence>
<proteinExistence type="predicted"/>
<keyword evidence="2" id="KW-0472">Membrane</keyword>
<evidence type="ECO:0008006" key="5">
    <source>
        <dbReference type="Google" id="ProtNLM"/>
    </source>
</evidence>
<evidence type="ECO:0000256" key="1">
    <source>
        <dbReference type="SAM" id="MobiDB-lite"/>
    </source>
</evidence>